<organism evidence="11 12">
    <name type="scientific">Candidatus Synechococcus calcipolaris G9</name>
    <dbReference type="NCBI Taxonomy" id="1497997"/>
    <lineage>
        <taxon>Bacteria</taxon>
        <taxon>Bacillati</taxon>
        <taxon>Cyanobacteriota</taxon>
        <taxon>Cyanophyceae</taxon>
        <taxon>Synechococcales</taxon>
        <taxon>Synechococcaceae</taxon>
        <taxon>Synechococcus</taxon>
    </lineage>
</organism>
<keyword evidence="4" id="KW-0444">Lipid biosynthesis</keyword>
<accession>A0ABT6F359</accession>
<keyword evidence="5" id="KW-0441">Lipid A biosynthesis</keyword>
<evidence type="ECO:0000256" key="1">
    <source>
        <dbReference type="ARBA" id="ARBA00002056"/>
    </source>
</evidence>
<dbReference type="SUPFAM" id="SSF53756">
    <property type="entry name" value="UDP-Glycosyltransferase/glycogen phosphorylase"/>
    <property type="match status" value="1"/>
</dbReference>
<protein>
    <recommendedName>
        <fullName evidence="3 10">Lipid-A-disaccharide synthase</fullName>
        <ecNumber evidence="2 10">2.4.1.182</ecNumber>
    </recommendedName>
</protein>
<dbReference type="Pfam" id="PF02684">
    <property type="entry name" value="LpxB"/>
    <property type="match status" value="1"/>
</dbReference>
<evidence type="ECO:0000256" key="8">
    <source>
        <dbReference type="ARBA" id="ARBA00023098"/>
    </source>
</evidence>
<evidence type="ECO:0000256" key="2">
    <source>
        <dbReference type="ARBA" id="ARBA00012687"/>
    </source>
</evidence>
<dbReference type="PANTHER" id="PTHR30372">
    <property type="entry name" value="LIPID-A-DISACCHARIDE SYNTHASE"/>
    <property type="match status" value="1"/>
</dbReference>
<dbReference type="NCBIfam" id="TIGR00215">
    <property type="entry name" value="lpxB"/>
    <property type="match status" value="1"/>
</dbReference>
<evidence type="ECO:0000256" key="10">
    <source>
        <dbReference type="NCBIfam" id="TIGR00215"/>
    </source>
</evidence>
<keyword evidence="12" id="KW-1185">Reference proteome</keyword>
<keyword evidence="7 11" id="KW-0808">Transferase</keyword>
<dbReference type="Gene3D" id="3.40.50.2000">
    <property type="entry name" value="Glycogen Phosphorylase B"/>
    <property type="match status" value="2"/>
</dbReference>
<evidence type="ECO:0000313" key="11">
    <source>
        <dbReference type="EMBL" id="MDG2992212.1"/>
    </source>
</evidence>
<evidence type="ECO:0000256" key="3">
    <source>
        <dbReference type="ARBA" id="ARBA00020902"/>
    </source>
</evidence>
<evidence type="ECO:0000256" key="7">
    <source>
        <dbReference type="ARBA" id="ARBA00022679"/>
    </source>
</evidence>
<evidence type="ECO:0000313" key="12">
    <source>
        <dbReference type="Proteomes" id="UP001154265"/>
    </source>
</evidence>
<keyword evidence="8" id="KW-0443">Lipid metabolism</keyword>
<sequence length="392" mass="42973">MAHIFISTGEVSGDLQGSLLVKSLLKQAQVQGIDLKITALGGDRMAAAGAALIHNTSTIGSVGLIEALKFVLPTLKLQFRARQYLKQHPPDLVVLIDYIGGNLPMGQYIRQNFSIPMVYYIAPQEWVWAHSMYSTRQIIKMSDLLLAIFPEERDYYQQHGARVTWVGHPLLDRIAAAPNRDQARQALGINPDELAIALVPVSRRQELKSLLPPILDAAKGILGHYPQARFWLPISLERYRSPIAKAISDSGLPVTLTDEPLTALAAADLAIAKSGTVNLETALLNVPQVVVYRVHPLSVWLYQKFLNLDLDSVSPANLLAKRVIVPELLQEKVNAEAITNVALELLANPAARQEQLAGYSQMRQAMGEPGVVDRAAKEILDLLAEKTTAVDG</sequence>
<dbReference type="EMBL" id="JAKKUT010000008">
    <property type="protein sequence ID" value="MDG2992212.1"/>
    <property type="molecule type" value="Genomic_DNA"/>
</dbReference>
<reference evidence="11" key="2">
    <citation type="submission" date="2022-01" db="EMBL/GenBank/DDBJ databases">
        <authorList>
            <person name="Zivanovic Y."/>
            <person name="Moreira D."/>
            <person name="Lopez-Garcia P."/>
        </authorList>
    </citation>
    <scope>NUCLEOTIDE SEQUENCE</scope>
    <source>
        <strain evidence="11">G9</strain>
    </source>
</reference>
<dbReference type="GO" id="GO:0008915">
    <property type="term" value="F:lipid-A-disaccharide synthase activity"/>
    <property type="evidence" value="ECO:0007669"/>
    <property type="project" value="UniProtKB-EC"/>
</dbReference>
<gene>
    <name evidence="11" type="primary">lpxB</name>
    <name evidence="11" type="ORF">L3556_14930</name>
</gene>
<comment type="caution">
    <text evidence="11">The sequence shown here is derived from an EMBL/GenBank/DDBJ whole genome shotgun (WGS) entry which is preliminary data.</text>
</comment>
<dbReference type="PANTHER" id="PTHR30372:SF4">
    <property type="entry name" value="LIPID-A-DISACCHARIDE SYNTHASE, MITOCHONDRIAL-RELATED"/>
    <property type="match status" value="1"/>
</dbReference>
<evidence type="ECO:0000256" key="6">
    <source>
        <dbReference type="ARBA" id="ARBA00022676"/>
    </source>
</evidence>
<comment type="catalytic activity">
    <reaction evidence="9">
        <text>a lipid X + a UDP-2-N,3-O-bis[(3R)-3-hydroxyacyl]-alpha-D-glucosamine = a lipid A disaccharide + UDP + H(+)</text>
        <dbReference type="Rhea" id="RHEA:67828"/>
        <dbReference type="ChEBI" id="CHEBI:15378"/>
        <dbReference type="ChEBI" id="CHEBI:58223"/>
        <dbReference type="ChEBI" id="CHEBI:137748"/>
        <dbReference type="ChEBI" id="CHEBI:176338"/>
        <dbReference type="ChEBI" id="CHEBI:176343"/>
        <dbReference type="EC" id="2.4.1.182"/>
    </reaction>
</comment>
<reference evidence="11" key="1">
    <citation type="journal article" date="2022" name="Genome Biol. Evol.">
        <title>A New Gene Family Diagnostic for Intracellular Biomineralization of Amorphous Ca Carbonates by Cyanobacteria.</title>
        <authorList>
            <person name="Benzerara K."/>
            <person name="Duprat E."/>
            <person name="Bitard-Feildel T."/>
            <person name="Caumes G."/>
            <person name="Cassier-Chauvat C."/>
            <person name="Chauvat F."/>
            <person name="Dezi M."/>
            <person name="Diop S.I."/>
            <person name="Gaschignard G."/>
            <person name="Gorgen S."/>
            <person name="Gugger M."/>
            <person name="Lopez-Garcia P."/>
            <person name="Millet M."/>
            <person name="Skouri-Panet F."/>
            <person name="Moreira D."/>
            <person name="Callebaut I."/>
        </authorList>
    </citation>
    <scope>NUCLEOTIDE SEQUENCE</scope>
    <source>
        <strain evidence="11">G9</strain>
    </source>
</reference>
<name>A0ABT6F359_9SYNE</name>
<dbReference type="InterPro" id="IPR003835">
    <property type="entry name" value="Glyco_trans_19"/>
</dbReference>
<dbReference type="RefSeq" id="WP_277868136.1">
    <property type="nucleotide sequence ID" value="NZ_JAKKUT010000008.1"/>
</dbReference>
<dbReference type="Proteomes" id="UP001154265">
    <property type="component" value="Unassembled WGS sequence"/>
</dbReference>
<keyword evidence="6 11" id="KW-0328">Glycosyltransferase</keyword>
<evidence type="ECO:0000256" key="5">
    <source>
        <dbReference type="ARBA" id="ARBA00022556"/>
    </source>
</evidence>
<evidence type="ECO:0000256" key="9">
    <source>
        <dbReference type="ARBA" id="ARBA00048975"/>
    </source>
</evidence>
<proteinExistence type="predicted"/>
<dbReference type="EC" id="2.4.1.182" evidence="2 10"/>
<comment type="function">
    <text evidence="1">Condensation of UDP-2,3-diacylglucosamine and 2,3-diacylglucosamine-1-phosphate to form lipid A disaccharide, a precursor of lipid A, a phosphorylated glycolipid that anchors the lipopolysaccharide to the outer membrane of the cell.</text>
</comment>
<evidence type="ECO:0000256" key="4">
    <source>
        <dbReference type="ARBA" id="ARBA00022516"/>
    </source>
</evidence>